<accession>A0AAW5AKR8</accession>
<dbReference type="EMBL" id="JAKKDL010000005">
    <property type="protein sequence ID" value="MCF7529744.1"/>
    <property type="molecule type" value="Genomic_DNA"/>
</dbReference>
<dbReference type="RefSeq" id="WP_237092748.1">
    <property type="nucleotide sequence ID" value="NZ_JAKKDL010000005.1"/>
</dbReference>
<evidence type="ECO:0000256" key="1">
    <source>
        <dbReference type="SAM" id="SignalP"/>
    </source>
</evidence>
<gene>
    <name evidence="2" type="ORF">L4H06_05855</name>
</gene>
<feature type="signal peptide" evidence="1">
    <location>
        <begin position="1"/>
        <end position="20"/>
    </location>
</feature>
<comment type="caution">
    <text evidence="2">The sequence shown here is derived from an EMBL/GenBank/DDBJ whole genome shotgun (WGS) entry which is preliminary data.</text>
</comment>
<name>A0AAW5AKR8_9NEIS</name>
<proteinExistence type="predicted"/>
<keyword evidence="1" id="KW-0732">Signal</keyword>
<protein>
    <submittedName>
        <fullName evidence="2">Uncharacterized protein</fullName>
    </submittedName>
</protein>
<reference evidence="2" key="1">
    <citation type="submission" date="2022-01" db="EMBL/GenBank/DDBJ databases">
        <title>Neisseria sp. ZJ104.</title>
        <authorList>
            <person name="Yang C."/>
        </authorList>
    </citation>
    <scope>NUCLEOTIDE SEQUENCE</scope>
    <source>
        <strain evidence="2">ZJ104</strain>
    </source>
</reference>
<evidence type="ECO:0000313" key="3">
    <source>
        <dbReference type="Proteomes" id="UP001201397"/>
    </source>
</evidence>
<organism evidence="2 3">
    <name type="scientific">Neisseria lisongii</name>
    <dbReference type="NCBI Taxonomy" id="2912188"/>
    <lineage>
        <taxon>Bacteria</taxon>
        <taxon>Pseudomonadati</taxon>
        <taxon>Pseudomonadota</taxon>
        <taxon>Betaproteobacteria</taxon>
        <taxon>Neisseriales</taxon>
        <taxon>Neisseriaceae</taxon>
        <taxon>Neisseria</taxon>
    </lineage>
</organism>
<dbReference type="AlphaFoldDB" id="A0AAW5AKR8"/>
<dbReference type="Proteomes" id="UP001201397">
    <property type="component" value="Unassembled WGS sequence"/>
</dbReference>
<sequence length="147" mass="16747">MKKNLLLSLITLALAQPAFATNWVRIGSNNGTIGNSKATYWYDSDSVKYGTATFKNGYKTRYVQVLYNLKFEPAKYDDSVGLYVGDEQAVINVSCSSLQKYRLINIESKTLWKNDKMIFNQKVPRNQDWETYGNPSLASDLYDTLCN</sequence>
<evidence type="ECO:0000313" key="2">
    <source>
        <dbReference type="EMBL" id="MCF7529744.1"/>
    </source>
</evidence>
<feature type="chain" id="PRO_5044025881" evidence="1">
    <location>
        <begin position="21"/>
        <end position="147"/>
    </location>
</feature>